<proteinExistence type="predicted"/>
<dbReference type="Proteomes" id="UP000029692">
    <property type="component" value="Unassembled WGS sequence"/>
</dbReference>
<dbReference type="InterPro" id="IPR013976">
    <property type="entry name" value="HDOD"/>
</dbReference>
<dbReference type="InterPro" id="IPR003607">
    <property type="entry name" value="HD/PDEase_dom"/>
</dbReference>
<dbReference type="eggNOG" id="COG1639">
    <property type="taxonomic scope" value="Bacteria"/>
</dbReference>
<dbReference type="RefSeq" id="WP_037548033.1">
    <property type="nucleotide sequence ID" value="NZ_JNUP01000065.1"/>
</dbReference>
<dbReference type="Pfam" id="PF08668">
    <property type="entry name" value="HDOD"/>
    <property type="match status" value="1"/>
</dbReference>
<evidence type="ECO:0000259" key="1">
    <source>
        <dbReference type="PROSITE" id="PS51833"/>
    </source>
</evidence>
<feature type="domain" description="HDOD" evidence="1">
    <location>
        <begin position="232"/>
        <end position="426"/>
    </location>
</feature>
<dbReference type="CDD" id="cd00077">
    <property type="entry name" value="HDc"/>
    <property type="match status" value="1"/>
</dbReference>
<evidence type="ECO:0000313" key="2">
    <source>
        <dbReference type="EMBL" id="KGE71590.1"/>
    </source>
</evidence>
<dbReference type="InterPro" id="IPR052340">
    <property type="entry name" value="RNase_Y/CdgJ"/>
</dbReference>
<accession>A0A098QUQ6</accession>
<dbReference type="PANTHER" id="PTHR33525:SF3">
    <property type="entry name" value="RIBONUCLEASE Y"/>
    <property type="match status" value="1"/>
</dbReference>
<protein>
    <recommendedName>
        <fullName evidence="1">HDOD domain-containing protein</fullName>
    </recommendedName>
</protein>
<gene>
    <name evidence="2" type="ORF">DC28_09930</name>
</gene>
<dbReference type="AlphaFoldDB" id="A0A098QUQ6"/>
<dbReference type="OrthoDB" id="355331at2"/>
<comment type="caution">
    <text evidence="2">The sequence shown here is derived from an EMBL/GenBank/DDBJ whole genome shotgun (WGS) entry which is preliminary data.</text>
</comment>
<sequence>MTIDPEKIKLAVRNSIPVTIKTYTLPSELEAQLEQILDGFLKEIGQGDLKDPLYYCLRELAVNAKKANTKRVYFQEKNLDLLNNEDYQKGMQTFKEETLNNISHYLELQKKAGLYIKIVFHQKSDILNIYIANNTSITKKEQMRVYDRIARARAYDSLEEAFSMVLDDSEGAGLGIVIMILMLRKMGLSEESFDIDTENGETVARLSIPMAKVHLDHLHEISNLLAEKLEHIPQFPENVATLQRQLSDPEVEMNDIARSIAVDPALTADLLKLVNSAAFMLPKRVDNIAEAVKLVGLRGLKNLLYSYGTQKILGDETAETRGLWLHSHKTAFFAYNLAKNILKRKDILDDVYVGGILHDMGKIIFSSVHPDLLTNIRKFCEERNIEPQFLEDISAGLNHAEIGARIAEKWNFPDNLVSAIRFHHDPTQAPRRYREMIDVIYMANSLANYETENLSLEELNPTVLRRFNVAGEGHLLLIKEKLDTAFEHETSSHQE</sequence>
<dbReference type="PANTHER" id="PTHR33525">
    <property type="match status" value="1"/>
</dbReference>
<dbReference type="SUPFAM" id="SSF109604">
    <property type="entry name" value="HD-domain/PDEase-like"/>
    <property type="match status" value="1"/>
</dbReference>
<evidence type="ECO:0000313" key="3">
    <source>
        <dbReference type="Proteomes" id="UP000029692"/>
    </source>
</evidence>
<dbReference type="NCBIfam" id="TIGR00277">
    <property type="entry name" value="HDIG"/>
    <property type="match status" value="1"/>
</dbReference>
<dbReference type="EMBL" id="JNUP01000065">
    <property type="protein sequence ID" value="KGE71590.1"/>
    <property type="molecule type" value="Genomic_DNA"/>
</dbReference>
<reference evidence="2 3" key="1">
    <citation type="submission" date="2014-05" db="EMBL/GenBank/DDBJ databases">
        <title>De novo Genome Sequence of Spirocheata sp.</title>
        <authorList>
            <person name="Shivani Y."/>
            <person name="Subhash Y."/>
            <person name="Tushar L."/>
            <person name="Sasikala C."/>
            <person name="Ramana C.V."/>
        </authorList>
    </citation>
    <scope>NUCLEOTIDE SEQUENCE [LARGE SCALE GENOMIC DNA]</scope>
    <source>
        <strain evidence="2 3">JC230</strain>
    </source>
</reference>
<dbReference type="Gene3D" id="1.10.3210.10">
    <property type="entry name" value="Hypothetical protein af1432"/>
    <property type="match status" value="1"/>
</dbReference>
<dbReference type="InterPro" id="IPR006675">
    <property type="entry name" value="HDIG_dom"/>
</dbReference>
<dbReference type="STRING" id="1480694.DC28_09930"/>
<name>A0A098QUQ6_9SPIO</name>
<dbReference type="PROSITE" id="PS51833">
    <property type="entry name" value="HDOD"/>
    <property type="match status" value="1"/>
</dbReference>
<keyword evidence="3" id="KW-1185">Reference proteome</keyword>
<organism evidence="2 3">
    <name type="scientific">Spirochaeta lutea</name>
    <dbReference type="NCBI Taxonomy" id="1480694"/>
    <lineage>
        <taxon>Bacteria</taxon>
        <taxon>Pseudomonadati</taxon>
        <taxon>Spirochaetota</taxon>
        <taxon>Spirochaetia</taxon>
        <taxon>Spirochaetales</taxon>
        <taxon>Spirochaetaceae</taxon>
        <taxon>Spirochaeta</taxon>
    </lineage>
</organism>